<dbReference type="AlphaFoldDB" id="A0A2K8TBY1"/>
<dbReference type="Proteomes" id="UP000232003">
    <property type="component" value="Plasmid pNFSY08"/>
</dbReference>
<evidence type="ECO:0000313" key="1">
    <source>
        <dbReference type="EMBL" id="AUB44575.1"/>
    </source>
</evidence>
<reference evidence="1 2" key="1">
    <citation type="submission" date="2017-11" db="EMBL/GenBank/DDBJ databases">
        <title>Complete genome of a free-living desiccation-tolerant cyanobacterium and its photosynthetic adaptation to extreme terrestrial habitat.</title>
        <authorList>
            <person name="Shang J."/>
        </authorList>
    </citation>
    <scope>NUCLEOTIDE SEQUENCE [LARGE SCALE GENOMIC DNA]</scope>
    <source>
        <strain evidence="1 2">CCNUN1</strain>
        <plasmid evidence="2">pnfsy08</plasmid>
    </source>
</reference>
<keyword evidence="1" id="KW-0489">Methyltransferase</keyword>
<sequence>MPDGTVKSLSIEGAAILQGFPGWYEFPNEAATAGSTPSGNSKFKIINSKLKTISACSETRH</sequence>
<keyword evidence="1" id="KW-0614">Plasmid</keyword>
<dbReference type="GO" id="GO:0008168">
    <property type="term" value="F:methyltransferase activity"/>
    <property type="evidence" value="ECO:0007669"/>
    <property type="project" value="UniProtKB-KW"/>
</dbReference>
<name>A0A2K8TBY1_9NOSO</name>
<gene>
    <name evidence="1" type="ORF">COO91_10813</name>
</gene>
<accession>A0A2K8TBY1</accession>
<geneLocation type="plasmid" evidence="2">
    <name>pnfsy08</name>
</geneLocation>
<dbReference type="GO" id="GO:0032259">
    <property type="term" value="P:methylation"/>
    <property type="evidence" value="ECO:0007669"/>
    <property type="project" value="UniProtKB-KW"/>
</dbReference>
<proteinExistence type="predicted"/>
<protein>
    <submittedName>
        <fullName evidence="1">Site-specific DNA-cytosine methylase</fullName>
    </submittedName>
</protein>
<dbReference type="EMBL" id="CP024793">
    <property type="protein sequence ID" value="AUB44575.1"/>
    <property type="molecule type" value="Genomic_DNA"/>
</dbReference>
<evidence type="ECO:0000313" key="2">
    <source>
        <dbReference type="Proteomes" id="UP000232003"/>
    </source>
</evidence>
<keyword evidence="2" id="KW-1185">Reference proteome</keyword>
<keyword evidence="1" id="KW-0808">Transferase</keyword>
<dbReference type="KEGG" id="nfl:COO91_10813"/>
<organism evidence="1 2">
    <name type="scientific">Nostoc flagelliforme CCNUN1</name>
    <dbReference type="NCBI Taxonomy" id="2038116"/>
    <lineage>
        <taxon>Bacteria</taxon>
        <taxon>Bacillati</taxon>
        <taxon>Cyanobacteriota</taxon>
        <taxon>Cyanophyceae</taxon>
        <taxon>Nostocales</taxon>
        <taxon>Nostocaceae</taxon>
        <taxon>Nostoc</taxon>
    </lineage>
</organism>